<gene>
    <name evidence="4" type="ORF">CERSUDRAFT_104641</name>
</gene>
<feature type="region of interest" description="Disordered" evidence="1">
    <location>
        <begin position="232"/>
        <end position="254"/>
    </location>
</feature>
<proteinExistence type="predicted"/>
<dbReference type="HOGENOM" id="CLU_044614_0_0_1"/>
<feature type="chain" id="PRO_5005358241" evidence="3">
    <location>
        <begin position="19"/>
        <end position="274"/>
    </location>
</feature>
<keyword evidence="5" id="KW-1185">Reference proteome</keyword>
<feature type="transmembrane region" description="Helical" evidence="2">
    <location>
        <begin position="106"/>
        <end position="129"/>
    </location>
</feature>
<feature type="transmembrane region" description="Helical" evidence="2">
    <location>
        <begin position="150"/>
        <end position="172"/>
    </location>
</feature>
<feature type="signal peptide" evidence="3">
    <location>
        <begin position="1"/>
        <end position="18"/>
    </location>
</feature>
<name>M2R0I3_CERS8</name>
<keyword evidence="2" id="KW-0472">Membrane</keyword>
<feature type="transmembrane region" description="Helical" evidence="2">
    <location>
        <begin position="73"/>
        <end position="94"/>
    </location>
</feature>
<evidence type="ECO:0000256" key="1">
    <source>
        <dbReference type="SAM" id="MobiDB-lite"/>
    </source>
</evidence>
<feature type="transmembrane region" description="Helical" evidence="2">
    <location>
        <begin position="184"/>
        <end position="206"/>
    </location>
</feature>
<protein>
    <submittedName>
        <fullName evidence="4">Uncharacterized protein</fullName>
    </submittedName>
</protein>
<dbReference type="OrthoDB" id="2796825at2759"/>
<keyword evidence="2" id="KW-1133">Transmembrane helix</keyword>
<evidence type="ECO:0000256" key="2">
    <source>
        <dbReference type="SAM" id="Phobius"/>
    </source>
</evidence>
<organism evidence="4 5">
    <name type="scientific">Ceriporiopsis subvermispora (strain B)</name>
    <name type="common">White-rot fungus</name>
    <name type="synonym">Gelatoporia subvermispora</name>
    <dbReference type="NCBI Taxonomy" id="914234"/>
    <lineage>
        <taxon>Eukaryota</taxon>
        <taxon>Fungi</taxon>
        <taxon>Dikarya</taxon>
        <taxon>Basidiomycota</taxon>
        <taxon>Agaricomycotina</taxon>
        <taxon>Agaricomycetes</taxon>
        <taxon>Polyporales</taxon>
        <taxon>Gelatoporiaceae</taxon>
        <taxon>Gelatoporia</taxon>
    </lineage>
</organism>
<keyword evidence="2" id="KW-0812">Transmembrane</keyword>
<dbReference type="EMBL" id="KB445795">
    <property type="protein sequence ID" value="EMD38010.1"/>
    <property type="molecule type" value="Genomic_DNA"/>
</dbReference>
<dbReference type="STRING" id="914234.M2R0I3"/>
<evidence type="ECO:0000256" key="3">
    <source>
        <dbReference type="SAM" id="SignalP"/>
    </source>
</evidence>
<feature type="compositionally biased region" description="Low complexity" evidence="1">
    <location>
        <begin position="236"/>
        <end position="247"/>
    </location>
</feature>
<keyword evidence="3" id="KW-0732">Signal</keyword>
<evidence type="ECO:0000313" key="4">
    <source>
        <dbReference type="EMBL" id="EMD38010.1"/>
    </source>
</evidence>
<evidence type="ECO:0000313" key="5">
    <source>
        <dbReference type="Proteomes" id="UP000016930"/>
    </source>
</evidence>
<dbReference type="Proteomes" id="UP000016930">
    <property type="component" value="Unassembled WGS sequence"/>
</dbReference>
<dbReference type="AlphaFoldDB" id="M2R0I3"/>
<sequence>MMITTTIAFVAGAQFTFAALMANGADGYLEYQTQSSAQLEVVKDAATVVNFWLADSLLLHRAFLVWNGNMWIMALPFLTFVGYIGVGITLLVATTQPGASFGAEQVISLGTAFWSISVAIETCASLLIAMRLIIHRKQIQVLGDNHGKPYMSVAAIFIESAAAYAICGLVYIACYVRQVPASDFFATLFNMSSSLAPVIIVLRIALGATDTYPTTNAGFTSRTISFAKVRNSGNTSSQSAASVAPSSDEPNCVGAEHTVHSAHAFRGVTEPQYS</sequence>
<reference evidence="4 5" key="1">
    <citation type="journal article" date="2012" name="Proc. Natl. Acad. Sci. U.S.A.">
        <title>Comparative genomics of Ceriporiopsis subvermispora and Phanerochaete chrysosporium provide insight into selective ligninolysis.</title>
        <authorList>
            <person name="Fernandez-Fueyo E."/>
            <person name="Ruiz-Duenas F.J."/>
            <person name="Ferreira P."/>
            <person name="Floudas D."/>
            <person name="Hibbett D.S."/>
            <person name="Canessa P."/>
            <person name="Larrondo L.F."/>
            <person name="James T.Y."/>
            <person name="Seelenfreund D."/>
            <person name="Lobos S."/>
            <person name="Polanco R."/>
            <person name="Tello M."/>
            <person name="Honda Y."/>
            <person name="Watanabe T."/>
            <person name="Watanabe T."/>
            <person name="Ryu J.S."/>
            <person name="Kubicek C.P."/>
            <person name="Schmoll M."/>
            <person name="Gaskell J."/>
            <person name="Hammel K.E."/>
            <person name="St John F.J."/>
            <person name="Vanden Wymelenberg A."/>
            <person name="Sabat G."/>
            <person name="Splinter BonDurant S."/>
            <person name="Syed K."/>
            <person name="Yadav J.S."/>
            <person name="Doddapaneni H."/>
            <person name="Subramanian V."/>
            <person name="Lavin J.L."/>
            <person name="Oguiza J.A."/>
            <person name="Perez G."/>
            <person name="Pisabarro A.G."/>
            <person name="Ramirez L."/>
            <person name="Santoyo F."/>
            <person name="Master E."/>
            <person name="Coutinho P.M."/>
            <person name="Henrissat B."/>
            <person name="Lombard V."/>
            <person name="Magnuson J.K."/>
            <person name="Kuees U."/>
            <person name="Hori C."/>
            <person name="Igarashi K."/>
            <person name="Samejima M."/>
            <person name="Held B.W."/>
            <person name="Barry K.W."/>
            <person name="LaButti K.M."/>
            <person name="Lapidus A."/>
            <person name="Lindquist E.A."/>
            <person name="Lucas S.M."/>
            <person name="Riley R."/>
            <person name="Salamov A.A."/>
            <person name="Hoffmeister D."/>
            <person name="Schwenk D."/>
            <person name="Hadar Y."/>
            <person name="Yarden O."/>
            <person name="de Vries R.P."/>
            <person name="Wiebenga A."/>
            <person name="Stenlid J."/>
            <person name="Eastwood D."/>
            <person name="Grigoriev I.V."/>
            <person name="Berka R.M."/>
            <person name="Blanchette R.A."/>
            <person name="Kersten P."/>
            <person name="Martinez A.T."/>
            <person name="Vicuna R."/>
            <person name="Cullen D."/>
        </authorList>
    </citation>
    <scope>NUCLEOTIDE SEQUENCE [LARGE SCALE GENOMIC DNA]</scope>
    <source>
        <strain evidence="4 5">B</strain>
    </source>
</reference>
<accession>M2R0I3</accession>